<dbReference type="InterPro" id="IPR000073">
    <property type="entry name" value="AB_hydrolase_1"/>
</dbReference>
<organism evidence="3">
    <name type="scientific">mine drainage metagenome</name>
    <dbReference type="NCBI Taxonomy" id="410659"/>
    <lineage>
        <taxon>unclassified sequences</taxon>
        <taxon>metagenomes</taxon>
        <taxon>ecological metagenomes</taxon>
    </lineage>
</organism>
<dbReference type="InterPro" id="IPR050261">
    <property type="entry name" value="FrsA_esterase"/>
</dbReference>
<accession>A0A1J5Q1Z0</accession>
<dbReference type="EMBL" id="MLJW01001553">
    <property type="protein sequence ID" value="OIQ77710.1"/>
    <property type="molecule type" value="Genomic_DNA"/>
</dbReference>
<evidence type="ECO:0000256" key="1">
    <source>
        <dbReference type="ARBA" id="ARBA00038115"/>
    </source>
</evidence>
<gene>
    <name evidence="3" type="primary">frsA</name>
    <name evidence="3" type="ORF">GALL_405920</name>
</gene>
<dbReference type="PANTHER" id="PTHR22946:SF0">
    <property type="entry name" value="DIENELACTONE HYDROLASE DOMAIN-CONTAINING PROTEIN"/>
    <property type="match status" value="1"/>
</dbReference>
<dbReference type="PANTHER" id="PTHR22946">
    <property type="entry name" value="DIENELACTONE HYDROLASE DOMAIN-CONTAINING PROTEIN-RELATED"/>
    <property type="match status" value="1"/>
</dbReference>
<dbReference type="InterPro" id="IPR029058">
    <property type="entry name" value="AB_hydrolase_fold"/>
</dbReference>
<comment type="caution">
    <text evidence="3">The sequence shown here is derived from an EMBL/GenBank/DDBJ whole genome shotgun (WGS) entry which is preliminary data.</text>
</comment>
<dbReference type="Pfam" id="PF02129">
    <property type="entry name" value="Peptidase_S15"/>
    <property type="match status" value="1"/>
</dbReference>
<dbReference type="GO" id="GO:0016787">
    <property type="term" value="F:hydrolase activity"/>
    <property type="evidence" value="ECO:0007669"/>
    <property type="project" value="InterPro"/>
</dbReference>
<protein>
    <submittedName>
        <fullName evidence="3">Esterase FrsA</fullName>
    </submittedName>
</protein>
<dbReference type="AlphaFoldDB" id="A0A1J5Q1Z0"/>
<reference evidence="3" key="1">
    <citation type="submission" date="2016-10" db="EMBL/GenBank/DDBJ databases">
        <title>Sequence of Gallionella enrichment culture.</title>
        <authorList>
            <person name="Poehlein A."/>
            <person name="Muehling M."/>
            <person name="Daniel R."/>
        </authorList>
    </citation>
    <scope>NUCLEOTIDE SEQUENCE</scope>
</reference>
<feature type="domain" description="Xaa-Pro dipeptidyl-peptidase-like" evidence="2">
    <location>
        <begin position="46"/>
        <end position="294"/>
    </location>
</feature>
<dbReference type="PRINTS" id="PR00111">
    <property type="entry name" value="ABHYDROLASE"/>
</dbReference>
<dbReference type="InterPro" id="IPR000383">
    <property type="entry name" value="Xaa-Pro-like_dom"/>
</dbReference>
<evidence type="ECO:0000259" key="2">
    <source>
        <dbReference type="Pfam" id="PF02129"/>
    </source>
</evidence>
<dbReference type="Gene3D" id="3.40.50.1820">
    <property type="entry name" value="alpha/beta hydrolase"/>
    <property type="match status" value="1"/>
</dbReference>
<proteinExistence type="inferred from homology"/>
<evidence type="ECO:0000313" key="3">
    <source>
        <dbReference type="EMBL" id="OIQ77710.1"/>
    </source>
</evidence>
<sequence>MGPTPALTVKTRQVPSNDSVIAQLPMKDLSMTQPLPTEHPVAFLSDGIELAGDLHLPAGDDKLPAFIVLHGFAGSKDNSHAEKMARLLVGWGYAALRFDFRGCGKSGGKRGYILCHDQVADAKNALTWLAGHPRIDASRIAVIGHSFGAAIACYAGAVDQRFAAVISSCGWGHGERKFRGQHASPEAWDKFAAMLDATRRHKEKTGEALMVPRFDVVPMQEHLRRNLSPSAQMEVSSDTARSMFEFKAEEVIHWLSPRPVLFLHGADDTVTPTEQSIRLWELAGQPKDLILVTGTDHFPLAGDNPRVLAMLKGWLDLHFAVAR</sequence>
<comment type="similarity">
    <text evidence="1">Belongs to the AB hydrolase superfamily. FUS2 hydrolase family.</text>
</comment>
<name>A0A1J5Q1Z0_9ZZZZ</name>
<dbReference type="SUPFAM" id="SSF53474">
    <property type="entry name" value="alpha/beta-Hydrolases"/>
    <property type="match status" value="1"/>
</dbReference>